<protein>
    <submittedName>
        <fullName evidence="1">Uncharacterized protein</fullName>
    </submittedName>
</protein>
<reference evidence="1 2" key="1">
    <citation type="submission" date="2017-11" db="EMBL/GenBank/DDBJ databases">
        <title>Complete genome of a free-living desiccation-tolerant cyanobacterium and its photosynthetic adaptation to extreme terrestrial habitat.</title>
        <authorList>
            <person name="Shang J."/>
        </authorList>
    </citation>
    <scope>NUCLEOTIDE SEQUENCE [LARGE SCALE GENOMIC DNA]</scope>
    <source>
        <strain evidence="1 2">CCNUN1</strain>
    </source>
</reference>
<keyword evidence="2" id="KW-1185">Reference proteome</keyword>
<sequence>MRKDALLPTKNIVASAKNKAEARCDLSFLLEVSDEDAIRVVGGGGTGGWGHDIVQDVAAQRAGTVEIGSGGWGND</sequence>
<dbReference type="AlphaFoldDB" id="A0A2K8T6J2"/>
<gene>
    <name evidence="1" type="ORF">COO91_08811</name>
</gene>
<proteinExistence type="predicted"/>
<name>A0A2K8T6J2_9NOSO</name>
<dbReference type="RefSeq" id="WP_100902611.1">
    <property type="nucleotide sequence ID" value="NZ_CAWNNC010000001.1"/>
</dbReference>
<evidence type="ECO:0000313" key="1">
    <source>
        <dbReference type="EMBL" id="AUB42665.1"/>
    </source>
</evidence>
<evidence type="ECO:0000313" key="2">
    <source>
        <dbReference type="Proteomes" id="UP000232003"/>
    </source>
</evidence>
<dbReference type="EMBL" id="CP024785">
    <property type="protein sequence ID" value="AUB42665.1"/>
    <property type="molecule type" value="Genomic_DNA"/>
</dbReference>
<dbReference type="Proteomes" id="UP000232003">
    <property type="component" value="Chromosome"/>
</dbReference>
<dbReference type="KEGG" id="nfl:COO91_08811"/>
<accession>A0A2K8T6J2</accession>
<organism evidence="1 2">
    <name type="scientific">Nostoc flagelliforme CCNUN1</name>
    <dbReference type="NCBI Taxonomy" id="2038116"/>
    <lineage>
        <taxon>Bacteria</taxon>
        <taxon>Bacillati</taxon>
        <taxon>Cyanobacteriota</taxon>
        <taxon>Cyanophyceae</taxon>
        <taxon>Nostocales</taxon>
        <taxon>Nostocaceae</taxon>
        <taxon>Nostoc</taxon>
    </lineage>
</organism>